<proteinExistence type="predicted"/>
<keyword evidence="2" id="KW-1185">Reference proteome</keyword>
<name>A0AAN9LR96_CANGL</name>
<dbReference type="Proteomes" id="UP001367508">
    <property type="component" value="Unassembled WGS sequence"/>
</dbReference>
<sequence length="612" mass="68721">MDRVICFCSSSQKIKSKVAWEGRRRLSLIFLPPRSGSFFLFRSGSLFLSLGISLSFPLGGFKDFASKDSRLCFFVFHLASPSSSERHSRIWFPSLIMKSSYQKQWQSPLIFGSRFIQTYFLQSLLHTVACVTSLWVLRGQIKSDRLGPIALDRLTGGAELLHIEHNYKDGYAQSNFTKAIWDSFYKGRLKVFIDFSPANLTEPLFLSGPNDLITYCKLMDFVHCIEDKLQQNSLNTNFANGSGTQRSFSSGFNNATHSPLQTSKPLFLSGPNDLITYCKLTDFVHCVEDKLQQNSLNTNFANDSGTQRSFSSGFNNATHSPLQTSILVMDIIDDTDILISQTCMVTLDSKCEVASVMELVFLPYHSREPDSLNFSHPIMSSNFDGGVLVDKMACIEFEPRLLDIIVSLAVITRPFTPFYIDPRVLGFASSHLSGVKEPEPPFEDKHLRANAKIGCTDLVLEIFNIFFSAVWDDHHDSLINAMNSIMIKILNESEEAFRLLLELAIKPCFGHVSPKLGHQLVISSCFGQKLGQLLNVLTINLQSSHPKSINESVAAYLYSFQMGHIGCLPLLSHAGRRSLVNWAISMVPVLQPTLHFKWGQVFKWGHAINFSN</sequence>
<protein>
    <submittedName>
        <fullName evidence="1">Uncharacterized protein</fullName>
    </submittedName>
</protein>
<organism evidence="1 2">
    <name type="scientific">Canavalia gladiata</name>
    <name type="common">Sword bean</name>
    <name type="synonym">Dolichos gladiatus</name>
    <dbReference type="NCBI Taxonomy" id="3824"/>
    <lineage>
        <taxon>Eukaryota</taxon>
        <taxon>Viridiplantae</taxon>
        <taxon>Streptophyta</taxon>
        <taxon>Embryophyta</taxon>
        <taxon>Tracheophyta</taxon>
        <taxon>Spermatophyta</taxon>
        <taxon>Magnoliopsida</taxon>
        <taxon>eudicotyledons</taxon>
        <taxon>Gunneridae</taxon>
        <taxon>Pentapetalae</taxon>
        <taxon>rosids</taxon>
        <taxon>fabids</taxon>
        <taxon>Fabales</taxon>
        <taxon>Fabaceae</taxon>
        <taxon>Papilionoideae</taxon>
        <taxon>50 kb inversion clade</taxon>
        <taxon>NPAAA clade</taxon>
        <taxon>indigoferoid/millettioid clade</taxon>
        <taxon>Phaseoleae</taxon>
        <taxon>Canavalia</taxon>
    </lineage>
</organism>
<dbReference type="AlphaFoldDB" id="A0AAN9LR96"/>
<evidence type="ECO:0000313" key="1">
    <source>
        <dbReference type="EMBL" id="KAK7338662.1"/>
    </source>
</evidence>
<gene>
    <name evidence="1" type="ORF">VNO77_19286</name>
</gene>
<accession>A0AAN9LR96</accession>
<dbReference type="EMBL" id="JAYMYQ010000004">
    <property type="protein sequence ID" value="KAK7338662.1"/>
    <property type="molecule type" value="Genomic_DNA"/>
</dbReference>
<reference evidence="1 2" key="1">
    <citation type="submission" date="2024-01" db="EMBL/GenBank/DDBJ databases">
        <title>The genomes of 5 underutilized Papilionoideae crops provide insights into root nodulation and disease resistanc.</title>
        <authorList>
            <person name="Jiang F."/>
        </authorList>
    </citation>
    <scope>NUCLEOTIDE SEQUENCE [LARGE SCALE GENOMIC DNA]</scope>
    <source>
        <strain evidence="1">LVBAO_FW01</strain>
        <tissue evidence="1">Leaves</tissue>
    </source>
</reference>
<evidence type="ECO:0000313" key="2">
    <source>
        <dbReference type="Proteomes" id="UP001367508"/>
    </source>
</evidence>
<comment type="caution">
    <text evidence="1">The sequence shown here is derived from an EMBL/GenBank/DDBJ whole genome shotgun (WGS) entry which is preliminary data.</text>
</comment>